<name>A0A1E1WWV5_9ACAR</name>
<sequence>VVVLVVNCRSVKNKCEELAALIDTVNADVIVGTESSLDDTVADSEVFPSSFQAYRKDRTKRGGGVLILVSVGMVSCELQVSRNTTESVWCRVTQNDGSSFVVGA</sequence>
<evidence type="ECO:0000313" key="1">
    <source>
        <dbReference type="EMBL" id="JAT91458.1"/>
    </source>
</evidence>
<dbReference type="InterPro" id="IPR036691">
    <property type="entry name" value="Endo/exonu/phosph_ase_sf"/>
</dbReference>
<dbReference type="EMBL" id="GFAC01007730">
    <property type="protein sequence ID" value="JAT91458.1"/>
    <property type="molecule type" value="mRNA"/>
</dbReference>
<dbReference type="GO" id="GO:0007508">
    <property type="term" value="P:larval heart development"/>
    <property type="evidence" value="ECO:0007669"/>
    <property type="project" value="TreeGrafter"/>
</dbReference>
<feature type="non-terminal residue" evidence="1">
    <location>
        <position position="104"/>
    </location>
</feature>
<proteinExistence type="evidence at transcript level"/>
<dbReference type="SUPFAM" id="SSF56219">
    <property type="entry name" value="DNase I-like"/>
    <property type="match status" value="1"/>
</dbReference>
<dbReference type="AlphaFoldDB" id="A0A1E1WWV5"/>
<dbReference type="GO" id="GO:0061343">
    <property type="term" value="P:cell adhesion involved in heart morphogenesis"/>
    <property type="evidence" value="ECO:0007669"/>
    <property type="project" value="TreeGrafter"/>
</dbReference>
<dbReference type="Gene3D" id="3.60.10.10">
    <property type="entry name" value="Endonuclease/exonuclease/phosphatase"/>
    <property type="match status" value="1"/>
</dbReference>
<dbReference type="GO" id="GO:0031012">
    <property type="term" value="C:extracellular matrix"/>
    <property type="evidence" value="ECO:0007669"/>
    <property type="project" value="TreeGrafter"/>
</dbReference>
<dbReference type="PANTHER" id="PTHR33395">
    <property type="entry name" value="TRANSCRIPTASE, PUTATIVE-RELATED-RELATED"/>
    <property type="match status" value="1"/>
</dbReference>
<feature type="non-terminal residue" evidence="1">
    <location>
        <position position="1"/>
    </location>
</feature>
<accession>A0A1E1WWV5</accession>
<dbReference type="PANTHER" id="PTHR33395:SF22">
    <property type="entry name" value="REVERSE TRANSCRIPTASE DOMAIN-CONTAINING PROTEIN"/>
    <property type="match status" value="1"/>
</dbReference>
<protein>
    <submittedName>
        <fullName evidence="1">Putative tick transposon</fullName>
    </submittedName>
</protein>
<organism evidence="1">
    <name type="scientific">Amblyomma aureolatum</name>
    <dbReference type="NCBI Taxonomy" id="187763"/>
    <lineage>
        <taxon>Eukaryota</taxon>
        <taxon>Metazoa</taxon>
        <taxon>Ecdysozoa</taxon>
        <taxon>Arthropoda</taxon>
        <taxon>Chelicerata</taxon>
        <taxon>Arachnida</taxon>
        <taxon>Acari</taxon>
        <taxon>Parasitiformes</taxon>
        <taxon>Ixodida</taxon>
        <taxon>Ixodoidea</taxon>
        <taxon>Ixodidae</taxon>
        <taxon>Amblyomminae</taxon>
        <taxon>Amblyomma</taxon>
    </lineage>
</organism>
<reference evidence="1" key="1">
    <citation type="journal article" date="2017" name="Front. Cell. Infect. Microbiol.">
        <title>The Distinct Transcriptional Response of the Midgut of Amblyomma sculptum and Amblyomma aureolatum Ticks to Rickettsia rickettsii Correlates to Their Differences in Susceptibility to Infection.</title>
        <authorList>
            <person name="Martins L.A."/>
            <person name="Galletti M.F.B.M."/>
            <person name="Ribeiro J.M."/>
            <person name="Fujita A."/>
            <person name="Costa F.B."/>
            <person name="Labruna M.B."/>
            <person name="Daffre S."/>
            <person name="Fogaca A.C."/>
        </authorList>
    </citation>
    <scope>NUCLEOTIDE SEQUENCE</scope>
</reference>